<evidence type="ECO:0000256" key="1">
    <source>
        <dbReference type="SAM" id="SignalP"/>
    </source>
</evidence>
<protein>
    <submittedName>
        <fullName evidence="2">Putative ixodes 10 kDa peptide protein</fullName>
    </submittedName>
</protein>
<organism evidence="2">
    <name type="scientific">Ixodes ricinus</name>
    <name type="common">Common tick</name>
    <name type="synonym">Acarus ricinus</name>
    <dbReference type="NCBI Taxonomy" id="34613"/>
    <lineage>
        <taxon>Eukaryota</taxon>
        <taxon>Metazoa</taxon>
        <taxon>Ecdysozoa</taxon>
        <taxon>Arthropoda</taxon>
        <taxon>Chelicerata</taxon>
        <taxon>Arachnida</taxon>
        <taxon>Acari</taxon>
        <taxon>Parasitiformes</taxon>
        <taxon>Ixodida</taxon>
        <taxon>Ixodoidea</taxon>
        <taxon>Ixodidae</taxon>
        <taxon>Ixodinae</taxon>
        <taxon>Ixodes</taxon>
    </lineage>
</organism>
<feature type="chain" id="PRO_5005516152" evidence="1">
    <location>
        <begin position="22"/>
        <end position="106"/>
    </location>
</feature>
<sequence length="106" mass="11783">MLLVLFAVMLISQAVEKGASSTEFDGLVCLYFVKKSGDIMCSFANLGNYSWFNAGSCSLGCMLDNRFVRLPNGTCSKTGTLSCKPEVLEKLVKWKWDLEEMVKPKI</sequence>
<dbReference type="AlphaFoldDB" id="A0A0K8R4S6"/>
<name>A0A0K8R4S6_IXORI</name>
<proteinExistence type="evidence at transcript level"/>
<feature type="signal peptide" evidence="1">
    <location>
        <begin position="1"/>
        <end position="21"/>
    </location>
</feature>
<evidence type="ECO:0000313" key="2">
    <source>
        <dbReference type="EMBL" id="JAA66135.1"/>
    </source>
</evidence>
<dbReference type="EMBL" id="GADI01007673">
    <property type="protein sequence ID" value="JAA66135.1"/>
    <property type="molecule type" value="mRNA"/>
</dbReference>
<reference evidence="2" key="1">
    <citation type="submission" date="2012-12" db="EMBL/GenBank/DDBJ databases">
        <title>Identification and characterization of a phenylalanine ammonia-lyase gene family in Isatis indigotica Fort.</title>
        <authorList>
            <person name="Liu Q."/>
            <person name="Chen J."/>
            <person name="Zhou X."/>
            <person name="Di P."/>
            <person name="Xiao Y."/>
            <person name="Xuan H."/>
            <person name="Zhang L."/>
            <person name="Chen W."/>
        </authorList>
    </citation>
    <scope>NUCLEOTIDE SEQUENCE</scope>
    <source>
        <tissue evidence="2">Salivary gland</tissue>
    </source>
</reference>
<keyword evidence="1" id="KW-0732">Signal</keyword>
<accession>A0A0K8R4S6</accession>